<dbReference type="AlphaFoldDB" id="A0A6G0XDU5"/>
<proteinExistence type="predicted"/>
<sequence>MPLLVRGSRRSNAPRPHRSSHEKTFLSVFSSRDLAAVVFSFQHGLYQDMMSFMHLPRSTDCEFSKLLMANVNAVLAPWLDTHGTSRLSTLFDVLPDVGRLVVMHAVMTGRMDVLAYVDRWYSLKAFDIDLLDLAAWSNQLDVLKFLHSIEHSGCSRFAMDTASAHGYLAIVEFLHANRTEGCSNDAMDRAAENGHLNVVQFLHTHRPEGCSTNAMEMAAWRGHVDIVRYLHENRNEGCTSMAMQKAAASGHVAVIDFLHHNRREGCLRRALEVPSKSSVRRYLLETLKNHGCHCSKCEGRRHYHFLDVLSSMVWVVLSGRL</sequence>
<keyword evidence="2" id="KW-1185">Reference proteome</keyword>
<dbReference type="SUPFAM" id="SSF48403">
    <property type="entry name" value="Ankyrin repeat"/>
    <property type="match status" value="1"/>
</dbReference>
<dbReference type="VEuPathDB" id="FungiDB:AeMF1_010957"/>
<dbReference type="PANTHER" id="PTHR46586:SF3">
    <property type="entry name" value="ANKYRIN REPEAT-CONTAINING PROTEIN"/>
    <property type="match status" value="1"/>
</dbReference>
<gene>
    <name evidence="1" type="ORF">Ae201684_005750</name>
</gene>
<protein>
    <recommendedName>
        <fullName evidence="3">Ankyrin repeat-containing domain</fullName>
    </recommendedName>
</protein>
<accession>A0A6G0XDU5</accession>
<dbReference type="Proteomes" id="UP000481153">
    <property type="component" value="Unassembled WGS sequence"/>
</dbReference>
<dbReference type="InterPro" id="IPR036770">
    <property type="entry name" value="Ankyrin_rpt-contain_sf"/>
</dbReference>
<dbReference type="EMBL" id="VJMJ01000075">
    <property type="protein sequence ID" value="KAF0738398.1"/>
    <property type="molecule type" value="Genomic_DNA"/>
</dbReference>
<organism evidence="1 2">
    <name type="scientific">Aphanomyces euteiches</name>
    <dbReference type="NCBI Taxonomy" id="100861"/>
    <lineage>
        <taxon>Eukaryota</taxon>
        <taxon>Sar</taxon>
        <taxon>Stramenopiles</taxon>
        <taxon>Oomycota</taxon>
        <taxon>Saprolegniomycetes</taxon>
        <taxon>Saprolegniales</taxon>
        <taxon>Verrucalvaceae</taxon>
        <taxon>Aphanomyces</taxon>
    </lineage>
</organism>
<reference evidence="1 2" key="1">
    <citation type="submission" date="2019-07" db="EMBL/GenBank/DDBJ databases">
        <title>Genomics analysis of Aphanomyces spp. identifies a new class of oomycete effector associated with host adaptation.</title>
        <authorList>
            <person name="Gaulin E."/>
        </authorList>
    </citation>
    <scope>NUCLEOTIDE SEQUENCE [LARGE SCALE GENOMIC DNA]</scope>
    <source>
        <strain evidence="1 2">ATCC 201684</strain>
    </source>
</reference>
<evidence type="ECO:0000313" key="1">
    <source>
        <dbReference type="EMBL" id="KAF0738398.1"/>
    </source>
</evidence>
<dbReference type="Gene3D" id="1.25.40.20">
    <property type="entry name" value="Ankyrin repeat-containing domain"/>
    <property type="match status" value="1"/>
</dbReference>
<dbReference type="InterPro" id="IPR052050">
    <property type="entry name" value="SecEffector_AnkRepeat"/>
</dbReference>
<evidence type="ECO:0008006" key="3">
    <source>
        <dbReference type="Google" id="ProtNLM"/>
    </source>
</evidence>
<comment type="caution">
    <text evidence="1">The sequence shown here is derived from an EMBL/GenBank/DDBJ whole genome shotgun (WGS) entry which is preliminary data.</text>
</comment>
<dbReference type="PANTHER" id="PTHR46586">
    <property type="entry name" value="ANKYRIN REPEAT-CONTAINING PROTEIN"/>
    <property type="match status" value="1"/>
</dbReference>
<evidence type="ECO:0000313" key="2">
    <source>
        <dbReference type="Proteomes" id="UP000481153"/>
    </source>
</evidence>
<dbReference type="Pfam" id="PF12796">
    <property type="entry name" value="Ank_2"/>
    <property type="match status" value="1"/>
</dbReference>
<name>A0A6G0XDU5_9STRA</name>
<dbReference type="InterPro" id="IPR002110">
    <property type="entry name" value="Ankyrin_rpt"/>
</dbReference>